<dbReference type="RefSeq" id="WP_145266646.1">
    <property type="nucleotide sequence ID" value="NZ_CP036316.1"/>
</dbReference>
<proteinExistence type="predicted"/>
<dbReference type="Proteomes" id="UP000319976">
    <property type="component" value="Chromosome"/>
</dbReference>
<dbReference type="Gene3D" id="1.20.120.450">
    <property type="entry name" value="dinb family like domain"/>
    <property type="match status" value="1"/>
</dbReference>
<reference evidence="1 2" key="1">
    <citation type="submission" date="2019-02" db="EMBL/GenBank/DDBJ databases">
        <title>Deep-cultivation of Planctomycetes and their phenomic and genomic characterization uncovers novel biology.</title>
        <authorList>
            <person name="Wiegand S."/>
            <person name="Jogler M."/>
            <person name="Boedeker C."/>
            <person name="Pinto D."/>
            <person name="Vollmers J."/>
            <person name="Rivas-Marin E."/>
            <person name="Kohn T."/>
            <person name="Peeters S.H."/>
            <person name="Heuer A."/>
            <person name="Rast P."/>
            <person name="Oberbeckmann S."/>
            <person name="Bunk B."/>
            <person name="Jeske O."/>
            <person name="Meyerdierks A."/>
            <person name="Storesund J.E."/>
            <person name="Kallscheuer N."/>
            <person name="Luecker S."/>
            <person name="Lage O.M."/>
            <person name="Pohl T."/>
            <person name="Merkel B.J."/>
            <person name="Hornburger P."/>
            <person name="Mueller R.-W."/>
            <person name="Bruemmer F."/>
            <person name="Labrenz M."/>
            <person name="Spormann A.M."/>
            <person name="Op den Camp H."/>
            <person name="Overmann J."/>
            <person name="Amann R."/>
            <person name="Jetten M.S.M."/>
            <person name="Mascher T."/>
            <person name="Medema M.H."/>
            <person name="Devos D.P."/>
            <person name="Kaster A.-K."/>
            <person name="Ovreas L."/>
            <person name="Rohde M."/>
            <person name="Galperin M.Y."/>
            <person name="Jogler C."/>
        </authorList>
    </citation>
    <scope>NUCLEOTIDE SEQUENCE [LARGE SCALE GENOMIC DNA]</scope>
    <source>
        <strain evidence="1 2">V22</strain>
    </source>
</reference>
<protein>
    <recommendedName>
        <fullName evidence="3">DUF1569 domain-containing protein</fullName>
    </recommendedName>
</protein>
<evidence type="ECO:0000313" key="2">
    <source>
        <dbReference type="Proteomes" id="UP000319976"/>
    </source>
</evidence>
<dbReference type="OrthoDB" id="282689at2"/>
<keyword evidence="2" id="KW-1185">Reference proteome</keyword>
<gene>
    <name evidence="1" type="ORF">V22_43010</name>
</gene>
<name>A0A517TF79_9PLAN</name>
<dbReference type="EMBL" id="CP036316">
    <property type="protein sequence ID" value="QDT67029.1"/>
    <property type="molecule type" value="Genomic_DNA"/>
</dbReference>
<dbReference type="Pfam" id="PF07606">
    <property type="entry name" value="DUF1569"/>
    <property type="match status" value="1"/>
</dbReference>
<dbReference type="KEGG" id="chya:V22_43010"/>
<organism evidence="1 2">
    <name type="scientific">Calycomorphotria hydatis</name>
    <dbReference type="NCBI Taxonomy" id="2528027"/>
    <lineage>
        <taxon>Bacteria</taxon>
        <taxon>Pseudomonadati</taxon>
        <taxon>Planctomycetota</taxon>
        <taxon>Planctomycetia</taxon>
        <taxon>Planctomycetales</taxon>
        <taxon>Planctomycetaceae</taxon>
        <taxon>Calycomorphotria</taxon>
    </lineage>
</organism>
<evidence type="ECO:0008006" key="3">
    <source>
        <dbReference type="Google" id="ProtNLM"/>
    </source>
</evidence>
<dbReference type="AlphaFoldDB" id="A0A517TF79"/>
<dbReference type="InterPro" id="IPR011463">
    <property type="entry name" value="DUF1569"/>
</dbReference>
<sequence>MPNKLRTLTFEDLPAAVEEAKALLRCGYQQRGNWTLGQICRHLRLVQDASIDGYPWWMSLFSPLRPIFRQLMLKRILAGDSPRGVRTAGMFVPPANLVDSVEVDAFEESVTRIIAHEGSFHPHPGFGQLGREGIIQVHQLHAAHHLRFLEPADSSP</sequence>
<dbReference type="InterPro" id="IPR034660">
    <property type="entry name" value="DinB/YfiT-like"/>
</dbReference>
<accession>A0A517TF79</accession>
<evidence type="ECO:0000313" key="1">
    <source>
        <dbReference type="EMBL" id="QDT67029.1"/>
    </source>
</evidence>